<dbReference type="Proteomes" id="UP000051952">
    <property type="component" value="Unassembled WGS sequence"/>
</dbReference>
<name>A0A0S4JLM2_BODSA</name>
<dbReference type="AlphaFoldDB" id="A0A0S4JLM2"/>
<protein>
    <submittedName>
        <fullName evidence="1">Uncharacterized protein</fullName>
    </submittedName>
</protein>
<dbReference type="EMBL" id="CYKH01002042">
    <property type="protein sequence ID" value="CUG92432.1"/>
    <property type="molecule type" value="Genomic_DNA"/>
</dbReference>
<proteinExistence type="predicted"/>
<evidence type="ECO:0000313" key="1">
    <source>
        <dbReference type="EMBL" id="CUG92432.1"/>
    </source>
</evidence>
<organism evidence="1 2">
    <name type="scientific">Bodo saltans</name>
    <name type="common">Flagellated protozoan</name>
    <dbReference type="NCBI Taxonomy" id="75058"/>
    <lineage>
        <taxon>Eukaryota</taxon>
        <taxon>Discoba</taxon>
        <taxon>Euglenozoa</taxon>
        <taxon>Kinetoplastea</taxon>
        <taxon>Metakinetoplastina</taxon>
        <taxon>Eubodonida</taxon>
        <taxon>Bodonidae</taxon>
        <taxon>Bodo</taxon>
    </lineage>
</organism>
<sequence>MVGTGGFLLFDGAPSDETSEERTVRLQSHHKRTTMTIAEHVSTLLTQWNYYNHLNPQLSDLMKQYLPSRVRSAVEVTVSINTSSTAELPSAFLSTKWQDLANTLQDQAMKDMPSSTRVERIPITELCDSNIMLLFAPWCGYDRHRISEWLLDPNAGQEMAETRVALASHARSILDASSLSASTLSRDDASMISDIRWQPWPTVIAPAALEGDAPGGTIKFRRTGVRYPVLF</sequence>
<dbReference type="VEuPathDB" id="TriTrypDB:BSAL_37270"/>
<feature type="non-terminal residue" evidence="1">
    <location>
        <position position="231"/>
    </location>
</feature>
<evidence type="ECO:0000313" key="2">
    <source>
        <dbReference type="Proteomes" id="UP000051952"/>
    </source>
</evidence>
<keyword evidence="2" id="KW-1185">Reference proteome</keyword>
<reference evidence="2" key="1">
    <citation type="submission" date="2015-09" db="EMBL/GenBank/DDBJ databases">
        <authorList>
            <consortium name="Pathogen Informatics"/>
        </authorList>
    </citation>
    <scope>NUCLEOTIDE SEQUENCE [LARGE SCALE GENOMIC DNA]</scope>
    <source>
        <strain evidence="2">Lake Konstanz</strain>
    </source>
</reference>
<gene>
    <name evidence="1" type="ORF">BSAL_37270</name>
</gene>
<accession>A0A0S4JLM2</accession>